<dbReference type="Pfam" id="PF23933">
    <property type="entry name" value="DUF7269"/>
    <property type="match status" value="1"/>
</dbReference>
<organism evidence="2 3">
    <name type="scientific">Halopiger aswanensis</name>
    <dbReference type="NCBI Taxonomy" id="148449"/>
    <lineage>
        <taxon>Archaea</taxon>
        <taxon>Methanobacteriati</taxon>
        <taxon>Methanobacteriota</taxon>
        <taxon>Stenosarchaea group</taxon>
        <taxon>Halobacteria</taxon>
        <taxon>Halobacteriales</taxon>
        <taxon>Natrialbaceae</taxon>
        <taxon>Halopiger</taxon>
    </lineage>
</organism>
<name>A0A419WES4_9EURY</name>
<evidence type="ECO:0000313" key="3">
    <source>
        <dbReference type="Proteomes" id="UP000283805"/>
    </source>
</evidence>
<dbReference type="AlphaFoldDB" id="A0A419WES4"/>
<accession>A0A419WES4</accession>
<gene>
    <name evidence="2" type="ORF">ATJ93_3639</name>
</gene>
<dbReference type="OrthoDB" id="307812at2157"/>
<evidence type="ECO:0000256" key="1">
    <source>
        <dbReference type="SAM" id="MobiDB-lite"/>
    </source>
</evidence>
<dbReference type="RefSeq" id="WP_120245972.1">
    <property type="nucleotide sequence ID" value="NZ_RAPO01000003.1"/>
</dbReference>
<protein>
    <submittedName>
        <fullName evidence="2">Uncharacterized protein</fullName>
    </submittedName>
</protein>
<sequence length="262" mass="27594">MSGSSYSKTNVLLVLVMLAALGIGAVLATAPSALPPDALEAVATVEETVDRQHVLIGTAAAIGLFGLWRTYFSGATDVRADEPDASVAAAAGDERGDNAGTGVDVVGELTTERVDRTIDALKRGNRANTNAVVADLRESLRAVETAKGYSSDAADERIRRGEWTDDRIAAVFLGDESAGTLSLGHRLRRWLFPGRTFQRRLERTLEEMERYAAEGEFNTERSDDDASSATMNPTTQTNGGGSIDTDGGAATGATAEPEGDDA</sequence>
<keyword evidence="3" id="KW-1185">Reference proteome</keyword>
<reference evidence="2 3" key="1">
    <citation type="submission" date="2018-09" db="EMBL/GenBank/DDBJ databases">
        <title>Genomic Encyclopedia of Archaeal and Bacterial Type Strains, Phase II (KMG-II): from individual species to whole genera.</title>
        <authorList>
            <person name="Goeker M."/>
        </authorList>
    </citation>
    <scope>NUCLEOTIDE SEQUENCE [LARGE SCALE GENOMIC DNA]</scope>
    <source>
        <strain evidence="2 3">DSM 13151</strain>
    </source>
</reference>
<evidence type="ECO:0000313" key="2">
    <source>
        <dbReference type="EMBL" id="RKD94004.1"/>
    </source>
</evidence>
<feature type="compositionally biased region" description="Low complexity" evidence="1">
    <location>
        <begin position="243"/>
        <end position="255"/>
    </location>
</feature>
<feature type="compositionally biased region" description="Polar residues" evidence="1">
    <location>
        <begin position="227"/>
        <end position="236"/>
    </location>
</feature>
<comment type="caution">
    <text evidence="2">The sequence shown here is derived from an EMBL/GenBank/DDBJ whole genome shotgun (WGS) entry which is preliminary data.</text>
</comment>
<dbReference type="Proteomes" id="UP000283805">
    <property type="component" value="Unassembled WGS sequence"/>
</dbReference>
<proteinExistence type="predicted"/>
<dbReference type="EMBL" id="RAPO01000003">
    <property type="protein sequence ID" value="RKD94004.1"/>
    <property type="molecule type" value="Genomic_DNA"/>
</dbReference>
<dbReference type="InterPro" id="IPR055693">
    <property type="entry name" value="DUF7269"/>
</dbReference>
<feature type="region of interest" description="Disordered" evidence="1">
    <location>
        <begin position="213"/>
        <end position="262"/>
    </location>
</feature>